<sequence>MTPLRSPIVVAVTVVTALVATGLAPRTARAQQAPTNPGDLIVIRTVTPRIAYHPVPTDQNPVAVRATTFPANTFDPTMAAVASDVDLTNARGSAGVAAGNLAGSTTTAAAAAVARVLTGDLNGPGARAGIGSVTVPTGAMGGIGGTVSTAVTGAISPLVGALGAIK</sequence>
<evidence type="ECO:0000313" key="2">
    <source>
        <dbReference type="EMBL" id="AJK49408.1"/>
    </source>
</evidence>
<reference evidence="2 3" key="2">
    <citation type="journal article" date="2016" name="Appl. Microbiol. Biotechnol.">
        <title>Mutations improving production and secretion of extracellular lipase by Burkholderia glumae PG1.</title>
        <authorList>
            <person name="Knapp A."/>
            <person name="Voget S."/>
            <person name="Gao R."/>
            <person name="Zaburannyi N."/>
            <person name="Krysciak D."/>
            <person name="Breuer M."/>
            <person name="Hauer B."/>
            <person name="Streit W.R."/>
            <person name="Muller R."/>
            <person name="Daniel R."/>
            <person name="Jaeger K.E."/>
        </authorList>
    </citation>
    <scope>NUCLEOTIDE SEQUENCE [LARGE SCALE GENOMIC DNA]</scope>
    <source>
        <strain evidence="2 3">PG1</strain>
    </source>
</reference>
<dbReference type="KEGG" id="bgp:BGL_2c13410"/>
<feature type="chain" id="PRO_5002122174" evidence="1">
    <location>
        <begin position="31"/>
        <end position="166"/>
    </location>
</feature>
<dbReference type="AlphaFoldDB" id="A0A0B6S192"/>
<dbReference type="EMBL" id="CP002581">
    <property type="protein sequence ID" value="AJK49408.1"/>
    <property type="molecule type" value="Genomic_DNA"/>
</dbReference>
<evidence type="ECO:0000313" key="3">
    <source>
        <dbReference type="Proteomes" id="UP000031838"/>
    </source>
</evidence>
<feature type="signal peptide" evidence="1">
    <location>
        <begin position="1"/>
        <end position="30"/>
    </location>
</feature>
<name>A0A0B6S192_BURPL</name>
<dbReference type="Proteomes" id="UP000031838">
    <property type="component" value="Chromosome 2"/>
</dbReference>
<protein>
    <submittedName>
        <fullName evidence="2">Uncharacterized protein</fullName>
    </submittedName>
</protein>
<gene>
    <name evidence="2" type="ORF">BGL_2c13410</name>
</gene>
<reference evidence="3" key="1">
    <citation type="submission" date="2011-03" db="EMBL/GenBank/DDBJ databases">
        <authorList>
            <person name="Voget S."/>
            <person name="Streit W.R."/>
            <person name="Jaeger K.E."/>
            <person name="Daniel R."/>
        </authorList>
    </citation>
    <scope>NUCLEOTIDE SEQUENCE [LARGE SCALE GENOMIC DNA]</scope>
    <source>
        <strain evidence="3">PG1</strain>
    </source>
</reference>
<keyword evidence="3" id="KW-1185">Reference proteome</keyword>
<evidence type="ECO:0000256" key="1">
    <source>
        <dbReference type="SAM" id="SignalP"/>
    </source>
</evidence>
<organism evidence="2 3">
    <name type="scientific">Burkholderia plantarii</name>
    <dbReference type="NCBI Taxonomy" id="41899"/>
    <lineage>
        <taxon>Bacteria</taxon>
        <taxon>Pseudomonadati</taxon>
        <taxon>Pseudomonadota</taxon>
        <taxon>Betaproteobacteria</taxon>
        <taxon>Burkholderiales</taxon>
        <taxon>Burkholderiaceae</taxon>
        <taxon>Burkholderia</taxon>
    </lineage>
</organism>
<dbReference type="RefSeq" id="WP_042627867.1">
    <property type="nucleotide sequence ID" value="NZ_CP002581.1"/>
</dbReference>
<keyword evidence="1" id="KW-0732">Signal</keyword>
<dbReference type="HOGENOM" id="CLU_130836_0_0_4"/>
<accession>A0A0B6S192</accession>
<proteinExistence type="predicted"/>